<reference evidence="2" key="2">
    <citation type="journal article" date="2015" name="Data Brief">
        <title>Shoot transcriptome of the giant reed, Arundo donax.</title>
        <authorList>
            <person name="Barrero R.A."/>
            <person name="Guerrero F.D."/>
            <person name="Moolhuijzen P."/>
            <person name="Goolsby J.A."/>
            <person name="Tidwell J."/>
            <person name="Bellgard S.E."/>
            <person name="Bellgard M.I."/>
        </authorList>
    </citation>
    <scope>NUCLEOTIDE SEQUENCE</scope>
    <source>
        <tissue evidence="2">Shoot tissue taken approximately 20 cm above the soil surface</tissue>
    </source>
</reference>
<feature type="compositionally biased region" description="Polar residues" evidence="1">
    <location>
        <begin position="43"/>
        <end position="61"/>
    </location>
</feature>
<evidence type="ECO:0000313" key="2">
    <source>
        <dbReference type="EMBL" id="JAD86090.1"/>
    </source>
</evidence>
<reference evidence="2" key="1">
    <citation type="submission" date="2014-09" db="EMBL/GenBank/DDBJ databases">
        <authorList>
            <person name="Magalhaes I.L.F."/>
            <person name="Oliveira U."/>
            <person name="Santos F.R."/>
            <person name="Vidigal T.H.D.A."/>
            <person name="Brescovit A.D."/>
            <person name="Santos A.J."/>
        </authorList>
    </citation>
    <scope>NUCLEOTIDE SEQUENCE</scope>
    <source>
        <tissue evidence="2">Shoot tissue taken approximately 20 cm above the soil surface</tissue>
    </source>
</reference>
<dbReference type="EMBL" id="GBRH01211805">
    <property type="protein sequence ID" value="JAD86090.1"/>
    <property type="molecule type" value="Transcribed_RNA"/>
</dbReference>
<organism evidence="2">
    <name type="scientific">Arundo donax</name>
    <name type="common">Giant reed</name>
    <name type="synonym">Donax arundinaceus</name>
    <dbReference type="NCBI Taxonomy" id="35708"/>
    <lineage>
        <taxon>Eukaryota</taxon>
        <taxon>Viridiplantae</taxon>
        <taxon>Streptophyta</taxon>
        <taxon>Embryophyta</taxon>
        <taxon>Tracheophyta</taxon>
        <taxon>Spermatophyta</taxon>
        <taxon>Magnoliopsida</taxon>
        <taxon>Liliopsida</taxon>
        <taxon>Poales</taxon>
        <taxon>Poaceae</taxon>
        <taxon>PACMAD clade</taxon>
        <taxon>Arundinoideae</taxon>
        <taxon>Arundineae</taxon>
        <taxon>Arundo</taxon>
    </lineage>
</organism>
<feature type="compositionally biased region" description="Basic and acidic residues" evidence="1">
    <location>
        <begin position="33"/>
        <end position="42"/>
    </location>
</feature>
<dbReference type="AlphaFoldDB" id="A0A0A9DKD4"/>
<accession>A0A0A9DKD4</accession>
<name>A0A0A9DKD4_ARUDO</name>
<proteinExistence type="predicted"/>
<sequence>MYSPETRWALPVPSSNSWQDHEKPQESFSGSDQLDRGYEEVRSNPSETQNQDMDGQITQEACSDKNRSGQIRLKPHNKNLSEHGTQKRNGFTAFSSNDAEHAGDWSFFGTRRQRNLYASCSRLAALRPFPGFLLPLHCPRPRHLLHIYHSTAAVQHYHTNNHRPKYMQEAPCDDVLPGSVSSKKRKGCAPEKLIEPRKEADRPVLMPSGINWNVHPPCPKVANTLSLLIKQNYPGTSVDSGNGLKYVESWCLILIHPPKLPVVRGSLLTRWHVKLRIPQINILRRLGALC</sequence>
<feature type="region of interest" description="Disordered" evidence="1">
    <location>
        <begin position="1"/>
        <end position="95"/>
    </location>
</feature>
<evidence type="ECO:0000256" key="1">
    <source>
        <dbReference type="SAM" id="MobiDB-lite"/>
    </source>
</evidence>
<protein>
    <submittedName>
        <fullName evidence="2">Uncharacterized protein</fullName>
    </submittedName>
</protein>